<organism evidence="1 2">
    <name type="scientific">Aureimonas fodinaquatilis</name>
    <dbReference type="NCBI Taxonomy" id="2565783"/>
    <lineage>
        <taxon>Bacteria</taxon>
        <taxon>Pseudomonadati</taxon>
        <taxon>Pseudomonadota</taxon>
        <taxon>Alphaproteobacteria</taxon>
        <taxon>Hyphomicrobiales</taxon>
        <taxon>Aurantimonadaceae</taxon>
        <taxon>Aureimonas</taxon>
    </lineage>
</organism>
<accession>A0A5B0DQ15</accession>
<dbReference type="PANTHER" id="PTHR40267:SF1">
    <property type="entry name" value="BLR3294 PROTEIN"/>
    <property type="match status" value="1"/>
</dbReference>
<dbReference type="Gene3D" id="3.40.50.12500">
    <property type="match status" value="1"/>
</dbReference>
<protein>
    <submittedName>
        <fullName evidence="1">Ectoine utilization protein EutA</fullName>
    </submittedName>
</protein>
<name>A0A5B0DQ15_9HYPH</name>
<dbReference type="OrthoDB" id="9816064at2"/>
<sequence>MVAITKLEIPLGFDQRAVRKRIGLIVLATDHTTEADFTRLVASPEVGIYGARIAYANPTTPENLRAAAPRLAQAAALLLPDEELDVICFSCTSASVVIGDDAVAKGIGLGKPGVPVITPPLAVQAGLNAMGVRRISVLTPYTVETSVPMASYFADKGFEIASFSCLGLDDDRLMARLSPQTLVEAAVAAMADDAEALFISCTALRSAALVETVEQRIGRPVITSNQATAWACLAQCGVAAPANAGRLMRLPMAKVA</sequence>
<dbReference type="EMBL" id="VTWH01000006">
    <property type="protein sequence ID" value="KAA0968102.1"/>
    <property type="molecule type" value="Genomic_DNA"/>
</dbReference>
<dbReference type="Proteomes" id="UP000324738">
    <property type="component" value="Unassembled WGS sequence"/>
</dbReference>
<comment type="caution">
    <text evidence="1">The sequence shown here is derived from an EMBL/GenBank/DDBJ whole genome shotgun (WGS) entry which is preliminary data.</text>
</comment>
<keyword evidence="2" id="KW-1185">Reference proteome</keyword>
<dbReference type="NCBIfam" id="TIGR02990">
    <property type="entry name" value="ectoine_eutA"/>
    <property type="match status" value="1"/>
</dbReference>
<reference evidence="1 2" key="1">
    <citation type="submission" date="2019-08" db="EMBL/GenBank/DDBJ databases">
        <title>Aureimonas fodiniaquatilis sp. nov., isolated from a coal mine wastewater.</title>
        <authorList>
            <person name="Kim W."/>
        </authorList>
    </citation>
    <scope>NUCLEOTIDE SEQUENCE [LARGE SCALE GENOMIC DNA]</scope>
    <source>
        <strain evidence="1 2">CAU 1482</strain>
    </source>
</reference>
<evidence type="ECO:0000313" key="2">
    <source>
        <dbReference type="Proteomes" id="UP000324738"/>
    </source>
</evidence>
<evidence type="ECO:0000313" key="1">
    <source>
        <dbReference type="EMBL" id="KAA0968102.1"/>
    </source>
</evidence>
<dbReference type="Pfam" id="PF17645">
    <property type="entry name" value="Amdase"/>
    <property type="match status" value="1"/>
</dbReference>
<dbReference type="RefSeq" id="WP_149301620.1">
    <property type="nucleotide sequence ID" value="NZ_VTWH01000006.1"/>
</dbReference>
<dbReference type="AlphaFoldDB" id="A0A5B0DQ15"/>
<proteinExistence type="predicted"/>
<gene>
    <name evidence="1" type="primary">eutA</name>
    <name evidence="1" type="ORF">FPY71_17375</name>
</gene>
<dbReference type="PANTHER" id="PTHR40267">
    <property type="entry name" value="BLR3294 PROTEIN"/>
    <property type="match status" value="1"/>
</dbReference>
<dbReference type="InterPro" id="IPR053714">
    <property type="entry name" value="Iso_Racemase_Enz_sf"/>
</dbReference>
<dbReference type="InterPro" id="IPR026286">
    <property type="entry name" value="MaiA/AMDase"/>
</dbReference>
<dbReference type="InterPro" id="IPR014332">
    <property type="entry name" value="Ectoine_EutA"/>
</dbReference>
<dbReference type="PIRSF" id="PIRSF015736">
    <property type="entry name" value="MI"/>
    <property type="match status" value="1"/>
</dbReference>